<evidence type="ECO:0000256" key="2">
    <source>
        <dbReference type="ARBA" id="ARBA00023315"/>
    </source>
</evidence>
<feature type="domain" description="N-acetyltransferase" evidence="4">
    <location>
        <begin position="15"/>
        <end position="157"/>
    </location>
</feature>
<dbReference type="Pfam" id="PF13302">
    <property type="entry name" value="Acetyltransf_3"/>
    <property type="match status" value="1"/>
</dbReference>
<evidence type="ECO:0000259" key="4">
    <source>
        <dbReference type="PROSITE" id="PS51186"/>
    </source>
</evidence>
<evidence type="ECO:0000313" key="5">
    <source>
        <dbReference type="EMBL" id="MEJ6497993.1"/>
    </source>
</evidence>
<dbReference type="PANTHER" id="PTHR43792:SF8">
    <property type="entry name" value="[RIBOSOMAL PROTEIN US5]-ALANINE N-ACETYLTRANSFERASE"/>
    <property type="match status" value="1"/>
</dbReference>
<dbReference type="InterPro" id="IPR000182">
    <property type="entry name" value="GNAT_dom"/>
</dbReference>
<name>A0ABU8SY77_9GAMM</name>
<keyword evidence="6" id="KW-1185">Reference proteome</keyword>
<evidence type="ECO:0000256" key="1">
    <source>
        <dbReference type="ARBA" id="ARBA00022679"/>
    </source>
</evidence>
<dbReference type="InterPro" id="IPR051531">
    <property type="entry name" value="N-acetyltransferase"/>
</dbReference>
<dbReference type="Proteomes" id="UP001377972">
    <property type="component" value="Unassembled WGS sequence"/>
</dbReference>
<dbReference type="PANTHER" id="PTHR43792">
    <property type="entry name" value="GNAT FAMILY, PUTATIVE (AFU_ORTHOLOGUE AFUA_3G00765)-RELATED-RELATED"/>
    <property type="match status" value="1"/>
</dbReference>
<dbReference type="EMBL" id="JAQPZS010000022">
    <property type="protein sequence ID" value="MEJ6497993.1"/>
    <property type="molecule type" value="Genomic_DNA"/>
</dbReference>
<dbReference type="Gene3D" id="3.40.630.30">
    <property type="match status" value="1"/>
</dbReference>
<evidence type="ECO:0000313" key="6">
    <source>
        <dbReference type="Proteomes" id="UP001377972"/>
    </source>
</evidence>
<reference evidence="5 6" key="1">
    <citation type="submission" date="2023-01" db="EMBL/GenBank/DDBJ databases">
        <title>Trichodesmium-associated heterotrophic epibiont bacteria.</title>
        <authorList>
            <person name="Cleveland C.S."/>
            <person name="Webb E.A."/>
        </authorList>
    </citation>
    <scope>NUCLEOTIDE SEQUENCE [LARGE SCALE GENOMIC DNA]</scope>
    <source>
        <strain evidence="5 6">USCH2</strain>
    </source>
</reference>
<dbReference type="SUPFAM" id="SSF55729">
    <property type="entry name" value="Acyl-CoA N-acyltransferases (Nat)"/>
    <property type="match status" value="1"/>
</dbReference>
<keyword evidence="2" id="KW-0012">Acyltransferase</keyword>
<proteinExistence type="inferred from homology"/>
<evidence type="ECO:0000256" key="3">
    <source>
        <dbReference type="ARBA" id="ARBA00038502"/>
    </source>
</evidence>
<gene>
    <name evidence="5" type="ORF">PQI24_18275</name>
</gene>
<accession>A0ABU8SY77</accession>
<comment type="caution">
    <text evidence="5">The sequence shown here is derived from an EMBL/GenBank/DDBJ whole genome shotgun (WGS) entry which is preliminary data.</text>
</comment>
<comment type="similarity">
    <text evidence="3">Belongs to the acetyltransferase family. RimJ subfamily.</text>
</comment>
<dbReference type="InterPro" id="IPR016181">
    <property type="entry name" value="Acyl_CoA_acyltransferase"/>
</dbReference>
<sequence>MELKTLSKNHVNKLLDFELKNKEWFESFIEPRPKDFYSRSGLTKHIDYLLSQINSGNAFCGIVIKNNVIVARANLKDISDQKAYVGYRVGKEFTSKGVASYCLKQLIHIGKNKLNLKQLNAQVLNNNPASMHLLHKFGFEAIGTTANFLKLNNKQLSCTELVLNTHNK</sequence>
<keyword evidence="1" id="KW-0808">Transferase</keyword>
<dbReference type="RefSeq" id="WP_339981954.1">
    <property type="nucleotide sequence ID" value="NZ_JAQPZS010000022.1"/>
</dbReference>
<dbReference type="PROSITE" id="PS51186">
    <property type="entry name" value="GNAT"/>
    <property type="match status" value="1"/>
</dbReference>
<protein>
    <submittedName>
        <fullName evidence="5">GNAT family protein</fullName>
    </submittedName>
</protein>
<organism evidence="5 6">
    <name type="scientific">Pseudoalteromonas lipolytica</name>
    <dbReference type="NCBI Taxonomy" id="570156"/>
    <lineage>
        <taxon>Bacteria</taxon>
        <taxon>Pseudomonadati</taxon>
        <taxon>Pseudomonadota</taxon>
        <taxon>Gammaproteobacteria</taxon>
        <taxon>Alteromonadales</taxon>
        <taxon>Pseudoalteromonadaceae</taxon>
        <taxon>Pseudoalteromonas</taxon>
    </lineage>
</organism>